<gene>
    <name evidence="1" type="ORF">FL622_16340</name>
</gene>
<name>A0A550J5B9_9BACT</name>
<accession>A0A550J5B9</accession>
<comment type="caution">
    <text evidence="1">The sequence shown here is derived from an EMBL/GenBank/DDBJ whole genome shotgun (WGS) entry which is preliminary data.</text>
</comment>
<sequence length="75" mass="8299">MNNATAENLFALEESCPFFALSPGEGKPSCATSPRASLQLCYCETEDYDSCPLFLGRLLRNSRPKFRGALDLVHK</sequence>
<evidence type="ECO:0000313" key="1">
    <source>
        <dbReference type="EMBL" id="TRO78409.1"/>
    </source>
</evidence>
<protein>
    <submittedName>
        <fullName evidence="1">Uncharacterized protein</fullName>
    </submittedName>
</protein>
<proteinExistence type="predicted"/>
<organism evidence="1 2">
    <name type="scientific">Trichloromonas acetexigens</name>
    <dbReference type="NCBI Taxonomy" id="38815"/>
    <lineage>
        <taxon>Bacteria</taxon>
        <taxon>Pseudomonadati</taxon>
        <taxon>Thermodesulfobacteriota</taxon>
        <taxon>Desulfuromonadia</taxon>
        <taxon>Desulfuromonadales</taxon>
        <taxon>Trichloromonadaceae</taxon>
        <taxon>Trichloromonas</taxon>
    </lineage>
</organism>
<dbReference type="AlphaFoldDB" id="A0A550J5B9"/>
<keyword evidence="2" id="KW-1185">Reference proteome</keyword>
<reference evidence="1 2" key="1">
    <citation type="submission" date="2019-07" db="EMBL/GenBank/DDBJ databases">
        <title>Insights of Desulfuromonas acetexigens electromicrobiology.</title>
        <authorList>
            <person name="Katuri K."/>
            <person name="Sapireddy V."/>
            <person name="Shaw D.R."/>
            <person name="Saikaly P."/>
        </authorList>
    </citation>
    <scope>NUCLEOTIDE SEQUENCE [LARGE SCALE GENOMIC DNA]</scope>
    <source>
        <strain evidence="1 2">2873</strain>
    </source>
</reference>
<dbReference type="RefSeq" id="WP_092055151.1">
    <property type="nucleotide sequence ID" value="NZ_FOJJ01000010.1"/>
</dbReference>
<dbReference type="OrthoDB" id="9973478at2"/>
<dbReference type="EMBL" id="VJVV01000018">
    <property type="protein sequence ID" value="TRO78409.1"/>
    <property type="molecule type" value="Genomic_DNA"/>
</dbReference>
<evidence type="ECO:0000313" key="2">
    <source>
        <dbReference type="Proteomes" id="UP000317155"/>
    </source>
</evidence>
<dbReference type="Proteomes" id="UP000317155">
    <property type="component" value="Unassembled WGS sequence"/>
</dbReference>